<protein>
    <submittedName>
        <fullName evidence="3">GIY-YIG nuclease family protein</fullName>
    </submittedName>
</protein>
<feature type="domain" description="SH3b" evidence="2">
    <location>
        <begin position="188"/>
        <end position="250"/>
    </location>
</feature>
<dbReference type="SMART" id="SM00287">
    <property type="entry name" value="SH3b"/>
    <property type="match status" value="1"/>
</dbReference>
<feature type="transmembrane region" description="Helical" evidence="1">
    <location>
        <begin position="12"/>
        <end position="35"/>
    </location>
</feature>
<sequence>MSRGEAQIIRLVFQLMGFMITAGFQALAFVFSVCIPGLSGQRRMRSGDSGWVYVISNPSLPGMVKIGMTTRHDYQTRINELNRSTSIPTPFRVEFVHPCQDPLGLEQKLHQIYSGYRVNNRREFFSISPHEVKQKIEQIDNVVESNFFNFKAIGFFAIAFIIIVGIANSGSDYNRSETVNATKTQIVQKKYVVTANSLNVRSAASTNSSVVNELTKNQKVNVIDIEGTWSLVASDNIKGWVASKYLKYTPS</sequence>
<dbReference type="Pfam" id="PF10544">
    <property type="entry name" value="T5orf172"/>
    <property type="match status" value="1"/>
</dbReference>
<dbReference type="InterPro" id="IPR018306">
    <property type="entry name" value="Phage_T5_Orf172_DNA-bd"/>
</dbReference>
<dbReference type="RefSeq" id="WP_205156437.1">
    <property type="nucleotide sequence ID" value="NZ_JAFEUM010000001.1"/>
</dbReference>
<feature type="transmembrane region" description="Helical" evidence="1">
    <location>
        <begin position="148"/>
        <end position="167"/>
    </location>
</feature>
<organism evidence="3 4">
    <name type="scientific">Vibrio ulleungensis</name>
    <dbReference type="NCBI Taxonomy" id="2807619"/>
    <lineage>
        <taxon>Bacteria</taxon>
        <taxon>Pseudomonadati</taxon>
        <taxon>Pseudomonadota</taxon>
        <taxon>Gammaproteobacteria</taxon>
        <taxon>Vibrionales</taxon>
        <taxon>Vibrionaceae</taxon>
        <taxon>Vibrio</taxon>
    </lineage>
</organism>
<proteinExistence type="predicted"/>
<dbReference type="Pfam" id="PF08239">
    <property type="entry name" value="SH3_3"/>
    <property type="match status" value="1"/>
</dbReference>
<evidence type="ECO:0000313" key="4">
    <source>
        <dbReference type="Proteomes" id="UP000809621"/>
    </source>
</evidence>
<keyword evidence="1" id="KW-0812">Transmembrane</keyword>
<comment type="caution">
    <text evidence="3">The sequence shown here is derived from an EMBL/GenBank/DDBJ whole genome shotgun (WGS) entry which is preliminary data.</text>
</comment>
<accession>A0ABS2HAX0</accession>
<dbReference type="Proteomes" id="UP000809621">
    <property type="component" value="Unassembled WGS sequence"/>
</dbReference>
<evidence type="ECO:0000313" key="3">
    <source>
        <dbReference type="EMBL" id="MBM7034773.1"/>
    </source>
</evidence>
<evidence type="ECO:0000259" key="2">
    <source>
        <dbReference type="PROSITE" id="PS51781"/>
    </source>
</evidence>
<reference evidence="3 4" key="1">
    <citation type="submission" date="2021-02" db="EMBL/GenBank/DDBJ databases">
        <authorList>
            <person name="Park J.-S."/>
        </authorList>
    </citation>
    <scope>NUCLEOTIDE SEQUENCE [LARGE SCALE GENOMIC DNA]</scope>
    <source>
        <strain evidence="3 4">188UL20-2</strain>
    </source>
</reference>
<dbReference type="PROSITE" id="PS51781">
    <property type="entry name" value="SH3B"/>
    <property type="match status" value="1"/>
</dbReference>
<dbReference type="Gene3D" id="2.30.30.40">
    <property type="entry name" value="SH3 Domains"/>
    <property type="match status" value="1"/>
</dbReference>
<keyword evidence="4" id="KW-1185">Reference proteome</keyword>
<dbReference type="InterPro" id="IPR003646">
    <property type="entry name" value="SH3-like_bac-type"/>
</dbReference>
<keyword evidence="1" id="KW-1133">Transmembrane helix</keyword>
<name>A0ABS2HAX0_9VIBR</name>
<evidence type="ECO:0000256" key="1">
    <source>
        <dbReference type="SAM" id="Phobius"/>
    </source>
</evidence>
<dbReference type="SMART" id="SM00974">
    <property type="entry name" value="T5orf172"/>
    <property type="match status" value="1"/>
</dbReference>
<gene>
    <name evidence="3" type="ORF">JQC93_00025</name>
</gene>
<dbReference type="EMBL" id="JAFEUM010000001">
    <property type="protein sequence ID" value="MBM7034773.1"/>
    <property type="molecule type" value="Genomic_DNA"/>
</dbReference>
<keyword evidence="1" id="KW-0472">Membrane</keyword>